<organism evidence="4 5">
    <name type="scientific">Arthrobacter sulfonylureivorans</name>
    <dbReference type="NCBI Taxonomy" id="2486855"/>
    <lineage>
        <taxon>Bacteria</taxon>
        <taxon>Bacillati</taxon>
        <taxon>Actinomycetota</taxon>
        <taxon>Actinomycetes</taxon>
        <taxon>Micrococcales</taxon>
        <taxon>Micrococcaceae</taxon>
        <taxon>Arthrobacter</taxon>
    </lineage>
</organism>
<protein>
    <submittedName>
        <fullName evidence="4">C4-dicarboxylate TRAP transporter substrate-binding protein</fullName>
    </submittedName>
</protein>
<dbReference type="Pfam" id="PF03480">
    <property type="entry name" value="DctP"/>
    <property type="match status" value="1"/>
</dbReference>
<proteinExistence type="inferred from homology"/>
<name>A0ABY3WEV5_9MICC</name>
<dbReference type="PANTHER" id="PTHR33376:SF7">
    <property type="entry name" value="C4-DICARBOXYLATE-BINDING PROTEIN DCTB"/>
    <property type="match status" value="1"/>
</dbReference>
<dbReference type="Gene3D" id="3.40.190.170">
    <property type="entry name" value="Bacterial extracellular solute-binding protein, family 7"/>
    <property type="match status" value="1"/>
</dbReference>
<dbReference type="InterPro" id="IPR018389">
    <property type="entry name" value="DctP_fam"/>
</dbReference>
<keyword evidence="2" id="KW-0813">Transport</keyword>
<dbReference type="Proteomes" id="UP000829069">
    <property type="component" value="Chromosome"/>
</dbReference>
<dbReference type="InterPro" id="IPR038404">
    <property type="entry name" value="TRAP_DctP_sf"/>
</dbReference>
<reference evidence="4 5" key="1">
    <citation type="submission" date="2022-03" db="EMBL/GenBank/DDBJ databases">
        <title>Isotopic signatures of nitrous oxide derived from detoxification processes.</title>
        <authorList>
            <person name="Behrendt U."/>
            <person name="Buchen C."/>
            <person name="Well R."/>
            <person name="Ulrich A."/>
            <person name="Rohe L."/>
            <person name="Kolb S."/>
            <person name="Schloter M."/>
            <person name="Horn M.A."/>
            <person name="Augustin J."/>
        </authorList>
    </citation>
    <scope>NUCLEOTIDE SEQUENCE [LARGE SCALE GENOMIC DNA]</scope>
    <source>
        <strain evidence="4 5">S4-C24</strain>
    </source>
</reference>
<comment type="similarity">
    <text evidence="1">Belongs to the bacterial solute-binding protein 7 family.</text>
</comment>
<dbReference type="NCBIfam" id="NF037995">
    <property type="entry name" value="TRAP_S1"/>
    <property type="match status" value="1"/>
</dbReference>
<evidence type="ECO:0000256" key="1">
    <source>
        <dbReference type="ARBA" id="ARBA00009023"/>
    </source>
</evidence>
<evidence type="ECO:0000313" key="5">
    <source>
        <dbReference type="Proteomes" id="UP000829069"/>
    </source>
</evidence>
<dbReference type="CDD" id="cd13666">
    <property type="entry name" value="PBP2_TRAP_DctP_like_1"/>
    <property type="match status" value="1"/>
</dbReference>
<dbReference type="PANTHER" id="PTHR33376">
    <property type="match status" value="1"/>
</dbReference>
<gene>
    <name evidence="4" type="ORF">MNQ99_06095</name>
</gene>
<accession>A0ABY3WEV5</accession>
<evidence type="ECO:0000256" key="2">
    <source>
        <dbReference type="ARBA" id="ARBA00022448"/>
    </source>
</evidence>
<evidence type="ECO:0000313" key="4">
    <source>
        <dbReference type="EMBL" id="UNK46921.1"/>
    </source>
</evidence>
<dbReference type="RefSeq" id="WP_241914794.1">
    <property type="nucleotide sequence ID" value="NZ_CP093326.1"/>
</dbReference>
<sequence>MEPVTISFAEINTEQSNVGAATLAFAEEVEEKSNGKIKFDYYFSSSLMPGNEMLTGIGSGVAGAGQLITPYFPQELPVANALGSLASLVNDSIPFGVIQGAAATHEMYQSSDELQQELMSHNIKPLTGIFPYPQYDLLCTKPIDSLAAAQGARIRTPGELQSKEVQALGMVPVPMLAAEAYEALQRGVVDCSVLHPGGYIDTGLVDVANEYTPVTLSGYNGGVLAINLDIWNKLPLEAQQIVQDAAIKYWEQYNLGSIEQYARFAAEGPSEWGIKFNDSSELDAEIQDYQKEAIATLAAESDVIDQTFIDQYQSLLTKWEGITTELGLNGEARDASSVQEDWSAADDFDRAPVVDRLKTEAFDPYRAK</sequence>
<evidence type="ECO:0000256" key="3">
    <source>
        <dbReference type="ARBA" id="ARBA00022729"/>
    </source>
</evidence>
<keyword evidence="3" id="KW-0732">Signal</keyword>
<dbReference type="EMBL" id="CP093326">
    <property type="protein sequence ID" value="UNK46921.1"/>
    <property type="molecule type" value="Genomic_DNA"/>
</dbReference>
<keyword evidence="5" id="KW-1185">Reference proteome</keyword>